<dbReference type="InParanoid" id="C5K7K7"/>
<dbReference type="PROSITE" id="PS50030">
    <property type="entry name" value="UBA"/>
    <property type="match status" value="1"/>
</dbReference>
<dbReference type="Gene3D" id="3.10.20.90">
    <property type="entry name" value="Phosphatidylinositol 3-kinase Catalytic Subunit, Chain A, domain 1"/>
    <property type="match status" value="1"/>
</dbReference>
<reference evidence="4 5" key="1">
    <citation type="submission" date="2008-07" db="EMBL/GenBank/DDBJ databases">
        <authorList>
            <person name="El-Sayed N."/>
            <person name="Caler E."/>
            <person name="Inman J."/>
            <person name="Amedeo P."/>
            <person name="Hass B."/>
            <person name="Wortman J."/>
        </authorList>
    </citation>
    <scope>NUCLEOTIDE SEQUENCE [LARGE SCALE GENOMIC DNA]</scope>
    <source>
        <strain evidence="5">ATCC 50983 / TXsc</strain>
    </source>
</reference>
<dbReference type="EMBL" id="GG671079">
    <property type="protein sequence ID" value="EER19542.1"/>
    <property type="molecule type" value="Genomic_DNA"/>
</dbReference>
<evidence type="ECO:0000259" key="3">
    <source>
        <dbReference type="PROSITE" id="PS50053"/>
    </source>
</evidence>
<feature type="domain" description="UBA" evidence="2">
    <location>
        <begin position="470"/>
        <end position="510"/>
    </location>
</feature>
<feature type="compositionally biased region" description="Low complexity" evidence="1">
    <location>
        <begin position="331"/>
        <end position="341"/>
    </location>
</feature>
<dbReference type="Gene3D" id="1.10.8.10">
    <property type="entry name" value="DNA helicase RuvA subunit, C-terminal domain"/>
    <property type="match status" value="1"/>
</dbReference>
<dbReference type="Pfam" id="PF23195">
    <property type="entry name" value="UBQLN1"/>
    <property type="match status" value="1"/>
</dbReference>
<dbReference type="GeneID" id="9039803"/>
<dbReference type="InterPro" id="IPR000626">
    <property type="entry name" value="Ubiquitin-like_dom"/>
</dbReference>
<name>C5K7K7_PERM5</name>
<evidence type="ECO:0000313" key="4">
    <source>
        <dbReference type="EMBL" id="EER19542.1"/>
    </source>
</evidence>
<protein>
    <submittedName>
        <fullName evidence="4">Ubiquilin-3, putative</fullName>
    </submittedName>
</protein>
<dbReference type="PANTHER" id="PTHR10677">
    <property type="entry name" value="UBIQUILIN"/>
    <property type="match status" value="1"/>
</dbReference>
<dbReference type="InterPro" id="IPR015496">
    <property type="entry name" value="Ubiquilin"/>
</dbReference>
<feature type="compositionally biased region" description="Low complexity" evidence="1">
    <location>
        <begin position="276"/>
        <end position="285"/>
    </location>
</feature>
<dbReference type="Pfam" id="PF00627">
    <property type="entry name" value="UBA"/>
    <property type="match status" value="1"/>
</dbReference>
<feature type="compositionally biased region" description="Low complexity" evidence="1">
    <location>
        <begin position="299"/>
        <end position="310"/>
    </location>
</feature>
<dbReference type="RefSeq" id="XP_002787746.1">
    <property type="nucleotide sequence ID" value="XM_002787700.1"/>
</dbReference>
<dbReference type="SMART" id="SM00213">
    <property type="entry name" value="UBQ"/>
    <property type="match status" value="1"/>
</dbReference>
<organism evidence="5">
    <name type="scientific">Perkinsus marinus (strain ATCC 50983 / TXsc)</name>
    <dbReference type="NCBI Taxonomy" id="423536"/>
    <lineage>
        <taxon>Eukaryota</taxon>
        <taxon>Sar</taxon>
        <taxon>Alveolata</taxon>
        <taxon>Perkinsozoa</taxon>
        <taxon>Perkinsea</taxon>
        <taxon>Perkinsida</taxon>
        <taxon>Perkinsidae</taxon>
        <taxon>Perkinsus</taxon>
    </lineage>
</organism>
<dbReference type="InterPro" id="IPR029071">
    <property type="entry name" value="Ubiquitin-like_domsf"/>
</dbReference>
<dbReference type="AlphaFoldDB" id="C5K7K7"/>
<dbReference type="SUPFAM" id="SSF46934">
    <property type="entry name" value="UBA-like"/>
    <property type="match status" value="1"/>
</dbReference>
<keyword evidence="5" id="KW-1185">Reference proteome</keyword>
<feature type="region of interest" description="Disordered" evidence="1">
    <location>
        <begin position="82"/>
        <end position="115"/>
    </location>
</feature>
<dbReference type="GO" id="GO:0006511">
    <property type="term" value="P:ubiquitin-dependent protein catabolic process"/>
    <property type="evidence" value="ECO:0007669"/>
    <property type="project" value="TreeGrafter"/>
</dbReference>
<feature type="domain" description="Ubiquitin-like" evidence="3">
    <location>
        <begin position="4"/>
        <end position="65"/>
    </location>
</feature>
<dbReference type="Gene3D" id="1.10.260.100">
    <property type="match status" value="1"/>
</dbReference>
<proteinExistence type="predicted"/>
<feature type="region of interest" description="Disordered" evidence="1">
    <location>
        <begin position="235"/>
        <end position="383"/>
    </location>
</feature>
<dbReference type="SMART" id="SM00165">
    <property type="entry name" value="UBA"/>
    <property type="match status" value="1"/>
</dbReference>
<evidence type="ECO:0000313" key="5">
    <source>
        <dbReference type="Proteomes" id="UP000007800"/>
    </source>
</evidence>
<dbReference type="GO" id="GO:0005829">
    <property type="term" value="C:cytosol"/>
    <property type="evidence" value="ECO:0007669"/>
    <property type="project" value="TreeGrafter"/>
</dbReference>
<dbReference type="SMART" id="SM00727">
    <property type="entry name" value="STI1"/>
    <property type="match status" value="2"/>
</dbReference>
<dbReference type="PANTHER" id="PTHR10677:SF3">
    <property type="entry name" value="FI07626P-RELATED"/>
    <property type="match status" value="1"/>
</dbReference>
<dbReference type="InterPro" id="IPR006636">
    <property type="entry name" value="STI1_HS-bd"/>
</dbReference>
<dbReference type="OrthoDB" id="267397at2759"/>
<gene>
    <name evidence="4" type="ORF">Pmar_PMAR012523</name>
</gene>
<sequence length="524" mass="55869">MSTVNITVKKVDGTTVEISIDSSATVEELKDVVQQRTQIPKVSQRLIFRGQILADDKTLKDAGLDGDGLTVHLVRHLVPPAHPKAGQQAAPVQQQQQQQPTLRLGAGVGAGGQSGSPFSMPGMGQGGMTPEALAEMMNNPLVESMMSNPQIMRSLIEMNPQMQQLMQQNPELRTLMEDPEFLRQTMQAARNPSMMQEMMRNNDRQMANLDSIPGGYAALSRMYRDVQEPMWNAASGADAHAGTSSASQLMQAMQQDRDAAGPNNRPLGNPWGVAGPPSSSTTTTTAPPPANSGVQGHPSTTTYSGASSATNPTPAMANPFASMFGMPQPPSATGASAQQQPQGPPFNPFFSMATSTPHSTAGSGAPTAAPQGQASDPTADWLSNPAVQDMMGRMMREMMSSNTQQPQPQQQQQPGPTTPNTNPTAPSVPFLFPMMMNPSATTPSSSLFSPPMNQQQQQPPPVQAADLAVQFRPQLAALESMGFTNRQQNLDALRRANGNVNRALDLLLAEPSSQQDGGPQQQQQ</sequence>
<evidence type="ECO:0000256" key="1">
    <source>
        <dbReference type="SAM" id="MobiDB-lite"/>
    </source>
</evidence>
<dbReference type="FunFam" id="1.10.260.100:FF:000001">
    <property type="entry name" value="Ubiquilin 1"/>
    <property type="match status" value="1"/>
</dbReference>
<accession>C5K7K7</accession>
<evidence type="ECO:0000259" key="2">
    <source>
        <dbReference type="PROSITE" id="PS50030"/>
    </source>
</evidence>
<feature type="region of interest" description="Disordered" evidence="1">
    <location>
        <begin position="398"/>
        <end position="462"/>
    </location>
</feature>
<dbReference type="InterPro" id="IPR015940">
    <property type="entry name" value="UBA"/>
</dbReference>
<dbReference type="SUPFAM" id="SSF54236">
    <property type="entry name" value="Ubiquitin-like"/>
    <property type="match status" value="1"/>
</dbReference>
<feature type="compositionally biased region" description="Polar residues" evidence="1">
    <location>
        <begin position="352"/>
        <end position="362"/>
    </location>
</feature>
<dbReference type="PROSITE" id="PS50053">
    <property type="entry name" value="UBIQUITIN_2"/>
    <property type="match status" value="1"/>
</dbReference>
<dbReference type="CDD" id="cd14400">
    <property type="entry name" value="UBA_Gts1p_like"/>
    <property type="match status" value="1"/>
</dbReference>
<feature type="compositionally biased region" description="Low complexity" evidence="1">
    <location>
        <begin position="87"/>
        <end position="100"/>
    </location>
</feature>
<dbReference type="Pfam" id="PF00240">
    <property type="entry name" value="ubiquitin"/>
    <property type="match status" value="1"/>
</dbReference>
<dbReference type="GO" id="GO:0031593">
    <property type="term" value="F:polyubiquitin modification-dependent protein binding"/>
    <property type="evidence" value="ECO:0007669"/>
    <property type="project" value="TreeGrafter"/>
</dbReference>
<feature type="compositionally biased region" description="Low complexity" evidence="1">
    <location>
        <begin position="244"/>
        <end position="254"/>
    </location>
</feature>
<feature type="compositionally biased region" description="Low complexity" evidence="1">
    <location>
        <begin position="398"/>
        <end position="424"/>
    </location>
</feature>
<dbReference type="InterPro" id="IPR009060">
    <property type="entry name" value="UBA-like_sf"/>
</dbReference>
<dbReference type="OMA" id="MDNPITQ"/>
<feature type="compositionally biased region" description="Polar residues" evidence="1">
    <location>
        <begin position="438"/>
        <end position="448"/>
    </location>
</feature>
<dbReference type="Proteomes" id="UP000007800">
    <property type="component" value="Unassembled WGS sequence"/>
</dbReference>